<dbReference type="AlphaFoldDB" id="A0A7J6JCB1"/>
<evidence type="ECO:0000313" key="2">
    <source>
        <dbReference type="Proteomes" id="UP000011096"/>
    </source>
</evidence>
<keyword evidence="2" id="KW-1185">Reference proteome</keyword>
<reference evidence="1 2" key="2">
    <citation type="submission" date="2020-04" db="EMBL/GenBank/DDBJ databases">
        <title>Genome sequencing and assembly of multiple isolates from the Colletotrichum gloeosporioides species complex.</title>
        <authorList>
            <person name="Gan P."/>
            <person name="Shirasu K."/>
        </authorList>
    </citation>
    <scope>NUCLEOTIDE SEQUENCE [LARGE SCALE GENOMIC DNA]</scope>
    <source>
        <strain evidence="1 2">Nara gc5</strain>
    </source>
</reference>
<name>A0A7J6JCB1_COLFN</name>
<dbReference type="EMBL" id="ANPB02000003">
    <property type="protein sequence ID" value="KAF4487492.1"/>
    <property type="molecule type" value="Genomic_DNA"/>
</dbReference>
<gene>
    <name evidence="1" type="ORF">CGGC5_v006170</name>
</gene>
<dbReference type="RefSeq" id="XP_066009240.1">
    <property type="nucleotide sequence ID" value="XM_066151660.1"/>
</dbReference>
<comment type="caution">
    <text evidence="1">The sequence shown here is derived from an EMBL/GenBank/DDBJ whole genome shotgun (WGS) entry which is preliminary data.</text>
</comment>
<organism evidence="1 2">
    <name type="scientific">Colletotrichum fructicola (strain Nara gc5)</name>
    <name type="common">Anthracnose fungus</name>
    <name type="synonym">Colletotrichum gloeosporioides (strain Nara gc5)</name>
    <dbReference type="NCBI Taxonomy" id="1213859"/>
    <lineage>
        <taxon>Eukaryota</taxon>
        <taxon>Fungi</taxon>
        <taxon>Dikarya</taxon>
        <taxon>Ascomycota</taxon>
        <taxon>Pezizomycotina</taxon>
        <taxon>Sordariomycetes</taxon>
        <taxon>Hypocreomycetidae</taxon>
        <taxon>Glomerellales</taxon>
        <taxon>Glomerellaceae</taxon>
        <taxon>Colletotrichum</taxon>
        <taxon>Colletotrichum gloeosporioides species complex</taxon>
    </lineage>
</organism>
<reference evidence="1 2" key="1">
    <citation type="submission" date="2012-08" db="EMBL/GenBank/DDBJ databases">
        <authorList>
            <person name="Gan P.H.P."/>
            <person name="Ikeda K."/>
            <person name="Irieda H."/>
            <person name="Narusaka M."/>
            <person name="O'Connell R.J."/>
            <person name="Narusaka Y."/>
            <person name="Takano Y."/>
            <person name="Kubo Y."/>
            <person name="Shirasu K."/>
        </authorList>
    </citation>
    <scope>NUCLEOTIDE SEQUENCE [LARGE SCALE GENOMIC DNA]</scope>
    <source>
        <strain evidence="1 2">Nara gc5</strain>
    </source>
</reference>
<proteinExistence type="predicted"/>
<dbReference type="GeneID" id="90979903"/>
<evidence type="ECO:0000313" key="1">
    <source>
        <dbReference type="EMBL" id="KAF4487492.1"/>
    </source>
</evidence>
<accession>A0A7J6JCB1</accession>
<protein>
    <submittedName>
        <fullName evidence="1">Uncharacterized protein</fullName>
    </submittedName>
</protein>
<dbReference type="InParanoid" id="A0A7J6JCB1"/>
<dbReference type="Proteomes" id="UP000011096">
    <property type="component" value="Unassembled WGS sequence"/>
</dbReference>
<sequence length="88" mass="9352">MDYLNTGNLAASSSSSISLIPLCVCVCVCFHQPSTEPIPSLPSPRPLPVTPKPVRRIELSTDPAKPLLAQGRLLVCLPSLGSSKQVEK</sequence>